<name>A0A7I4YCR6_HAECO</name>
<comment type="subcellular location">
    <subcellularLocation>
        <location evidence="1">Membrane</location>
        <topology evidence="1">Multi-pass membrane protein</topology>
    </subcellularLocation>
</comment>
<evidence type="ECO:0000313" key="11">
    <source>
        <dbReference type="Proteomes" id="UP000025227"/>
    </source>
</evidence>
<evidence type="ECO:0000256" key="9">
    <source>
        <dbReference type="SAM" id="SignalP"/>
    </source>
</evidence>
<evidence type="ECO:0000256" key="1">
    <source>
        <dbReference type="ARBA" id="ARBA00004141"/>
    </source>
</evidence>
<dbReference type="Proteomes" id="UP000025227">
    <property type="component" value="Unplaced"/>
</dbReference>
<keyword evidence="5 8" id="KW-1133">Transmembrane helix</keyword>
<evidence type="ECO:0000256" key="3">
    <source>
        <dbReference type="ARBA" id="ARBA00022692"/>
    </source>
</evidence>
<evidence type="ECO:0000256" key="5">
    <source>
        <dbReference type="ARBA" id="ARBA00022989"/>
    </source>
</evidence>
<dbReference type="WBParaSite" id="HCON_00082710-00001">
    <property type="protein sequence ID" value="HCON_00082710-00001"/>
    <property type="gene ID" value="HCON_00082710"/>
</dbReference>
<sequence length="194" mass="21493">MVRIVNLGALLWAVLSSNLFCLAVSERSRTDLSKPCQSLRSFQYACEPPLINAETQQPLNCNEDNSVTVTCKVANGVQCRGLLNGTRYFQLIKPNACSYHAHLHHSTALLLSIFLGFLGIDRMYLGYYAVGIIKMFSLGGLFVLWLIDVVLIALQLLQPADGSGFIINYYGPRVSPLRFDGATNYSVYTCIDCL</sequence>
<evidence type="ECO:0000256" key="7">
    <source>
        <dbReference type="ARBA" id="ARBA00023180"/>
    </source>
</evidence>
<feature type="chain" id="PRO_5029776649" evidence="9">
    <location>
        <begin position="26"/>
        <end position="194"/>
    </location>
</feature>
<accession>A0A7I4YCR6</accession>
<feature type="domain" description="TM2" evidence="10">
    <location>
        <begin position="106"/>
        <end position="150"/>
    </location>
</feature>
<dbReference type="OrthoDB" id="5804096at2759"/>
<feature type="transmembrane region" description="Helical" evidence="8">
    <location>
        <begin position="103"/>
        <end position="120"/>
    </location>
</feature>
<keyword evidence="4 9" id="KW-0732">Signal</keyword>
<evidence type="ECO:0000259" key="10">
    <source>
        <dbReference type="Pfam" id="PF05154"/>
    </source>
</evidence>
<keyword evidence="7" id="KW-0325">Glycoprotein</keyword>
<comment type="similarity">
    <text evidence="2">Belongs to the TM2 family.</text>
</comment>
<reference evidence="12" key="1">
    <citation type="submission" date="2020-12" db="UniProtKB">
        <authorList>
            <consortium name="WormBaseParasite"/>
        </authorList>
    </citation>
    <scope>IDENTIFICATION</scope>
    <source>
        <strain evidence="12">MHco3</strain>
    </source>
</reference>
<keyword evidence="6 8" id="KW-0472">Membrane</keyword>
<keyword evidence="3 8" id="KW-0812">Transmembrane</keyword>
<feature type="transmembrane region" description="Helical" evidence="8">
    <location>
        <begin position="132"/>
        <end position="154"/>
    </location>
</feature>
<dbReference type="PANTHER" id="PTHR21016:SF1">
    <property type="entry name" value="TM2 DOMAIN-CONTAINING PROTEIN 1"/>
    <property type="match status" value="1"/>
</dbReference>
<evidence type="ECO:0000313" key="12">
    <source>
        <dbReference type="WBParaSite" id="HCON_00082710-00001"/>
    </source>
</evidence>
<organism evidence="11 12">
    <name type="scientific">Haemonchus contortus</name>
    <name type="common">Barber pole worm</name>
    <dbReference type="NCBI Taxonomy" id="6289"/>
    <lineage>
        <taxon>Eukaryota</taxon>
        <taxon>Metazoa</taxon>
        <taxon>Ecdysozoa</taxon>
        <taxon>Nematoda</taxon>
        <taxon>Chromadorea</taxon>
        <taxon>Rhabditida</taxon>
        <taxon>Rhabditina</taxon>
        <taxon>Rhabditomorpha</taxon>
        <taxon>Strongyloidea</taxon>
        <taxon>Trichostrongylidae</taxon>
        <taxon>Haemonchus</taxon>
    </lineage>
</organism>
<dbReference type="Pfam" id="PF05154">
    <property type="entry name" value="TM2"/>
    <property type="match status" value="1"/>
</dbReference>
<dbReference type="AlphaFoldDB" id="A0A7I4YCR6"/>
<dbReference type="GO" id="GO:0016020">
    <property type="term" value="C:membrane"/>
    <property type="evidence" value="ECO:0007669"/>
    <property type="project" value="UniProtKB-SubCell"/>
</dbReference>
<evidence type="ECO:0000256" key="6">
    <source>
        <dbReference type="ARBA" id="ARBA00023136"/>
    </source>
</evidence>
<evidence type="ECO:0000256" key="4">
    <source>
        <dbReference type="ARBA" id="ARBA00022729"/>
    </source>
</evidence>
<dbReference type="InterPro" id="IPR050932">
    <property type="entry name" value="TM2D1-3-like"/>
</dbReference>
<proteinExistence type="inferred from homology"/>
<dbReference type="PANTHER" id="PTHR21016">
    <property type="entry name" value="BETA-AMYLOID BINDING PROTEIN-RELATED"/>
    <property type="match status" value="1"/>
</dbReference>
<protein>
    <submittedName>
        <fullName evidence="12">TM2 domain-containing protein</fullName>
    </submittedName>
</protein>
<dbReference type="InterPro" id="IPR007829">
    <property type="entry name" value="TM2"/>
</dbReference>
<feature type="signal peptide" evidence="9">
    <location>
        <begin position="1"/>
        <end position="25"/>
    </location>
</feature>
<keyword evidence="11" id="KW-1185">Reference proteome</keyword>
<evidence type="ECO:0000256" key="2">
    <source>
        <dbReference type="ARBA" id="ARBA00008284"/>
    </source>
</evidence>
<dbReference type="OMA" id="ETFRKPH"/>
<evidence type="ECO:0000256" key="8">
    <source>
        <dbReference type="SAM" id="Phobius"/>
    </source>
</evidence>